<comment type="caution">
    <text evidence="2">The sequence shown here is derived from an EMBL/GenBank/DDBJ whole genome shotgun (WGS) entry which is preliminary data.</text>
</comment>
<feature type="domain" description="Glycosyltransferase 2-like" evidence="1">
    <location>
        <begin position="103"/>
        <end position="231"/>
    </location>
</feature>
<name>A0A7C3ZMD7_9CYAN</name>
<evidence type="ECO:0000259" key="1">
    <source>
        <dbReference type="Pfam" id="PF00535"/>
    </source>
</evidence>
<evidence type="ECO:0000313" key="2">
    <source>
        <dbReference type="EMBL" id="HGG02943.1"/>
    </source>
</evidence>
<dbReference type="InterPro" id="IPR029044">
    <property type="entry name" value="Nucleotide-diphossugar_trans"/>
</dbReference>
<keyword evidence="2" id="KW-0808">Transferase</keyword>
<dbReference type="InterPro" id="IPR001173">
    <property type="entry name" value="Glyco_trans_2-like"/>
</dbReference>
<proteinExistence type="predicted"/>
<dbReference type="Pfam" id="PF00535">
    <property type="entry name" value="Glycos_transf_2"/>
    <property type="match status" value="1"/>
</dbReference>
<dbReference type="PANTHER" id="PTHR43685">
    <property type="entry name" value="GLYCOSYLTRANSFERASE"/>
    <property type="match status" value="1"/>
</dbReference>
<accession>A0A7C3ZMD7</accession>
<gene>
    <name evidence="2" type="ORF">ENR15_20440</name>
</gene>
<sequence length="343" mass="39149">MLTHGIFESRFFRCLDVHHPLVRLLAQLAPQYLDLLGQLDEIADLPSGFVPAEDAGAPEDWLWQLYGEILTINRGFQPKFSGIEEDFGREKRQLEDGGKIAVSVIIPCYNQGEFILDAIASVEDCWDDVWELIVVDDGSTERLTRDVLEYLQGHGYLVIAQGNHGLAKARNVGIERARGRYILPLDADNRIKPDYIRKGIEILDKYPQVGVVYGNGDFFGERQGIWEVPDFDLERLLRGNYIDACAVFRKQVWADCGGYDGDMPERLGFEDWDLWLGAAAKGWQFYRIPEVMFGYRVRSGSMVSTCRLPGKRFQLVSYICAKHRDLYMAENRFARTIAHLMAP</sequence>
<dbReference type="EMBL" id="DSPX01000202">
    <property type="protein sequence ID" value="HGG02943.1"/>
    <property type="molecule type" value="Genomic_DNA"/>
</dbReference>
<dbReference type="Gene3D" id="3.90.550.10">
    <property type="entry name" value="Spore Coat Polysaccharide Biosynthesis Protein SpsA, Chain A"/>
    <property type="match status" value="1"/>
</dbReference>
<dbReference type="SUPFAM" id="SSF53448">
    <property type="entry name" value="Nucleotide-diphospho-sugar transferases"/>
    <property type="match status" value="1"/>
</dbReference>
<dbReference type="InterPro" id="IPR050834">
    <property type="entry name" value="Glycosyltransf_2"/>
</dbReference>
<dbReference type="GO" id="GO:0016740">
    <property type="term" value="F:transferase activity"/>
    <property type="evidence" value="ECO:0007669"/>
    <property type="project" value="UniProtKB-KW"/>
</dbReference>
<protein>
    <submittedName>
        <fullName evidence="2">Glycosyltransferase</fullName>
    </submittedName>
</protein>
<organism evidence="2">
    <name type="scientific">Planktothricoides sp. SpSt-374</name>
    <dbReference type="NCBI Taxonomy" id="2282167"/>
    <lineage>
        <taxon>Bacteria</taxon>
        <taxon>Bacillati</taxon>
        <taxon>Cyanobacteriota</taxon>
        <taxon>Cyanophyceae</taxon>
        <taxon>Oscillatoriophycideae</taxon>
        <taxon>Oscillatoriales</taxon>
        <taxon>Oscillatoriaceae</taxon>
        <taxon>Planktothricoides</taxon>
    </lineage>
</organism>
<dbReference type="AlphaFoldDB" id="A0A7C3ZMD7"/>
<reference evidence="2" key="1">
    <citation type="journal article" date="2020" name="mSystems">
        <title>Genome- and Community-Level Interaction Insights into Carbon Utilization and Element Cycling Functions of Hydrothermarchaeota in Hydrothermal Sediment.</title>
        <authorList>
            <person name="Zhou Z."/>
            <person name="Liu Y."/>
            <person name="Xu W."/>
            <person name="Pan J."/>
            <person name="Luo Z.H."/>
            <person name="Li M."/>
        </authorList>
    </citation>
    <scope>NUCLEOTIDE SEQUENCE [LARGE SCALE GENOMIC DNA]</scope>
    <source>
        <strain evidence="2">SpSt-374</strain>
    </source>
</reference>
<dbReference type="PANTHER" id="PTHR43685:SF2">
    <property type="entry name" value="GLYCOSYLTRANSFERASE 2-LIKE DOMAIN-CONTAINING PROTEIN"/>
    <property type="match status" value="1"/>
</dbReference>